<dbReference type="CDD" id="cd06257">
    <property type="entry name" value="DnaJ"/>
    <property type="match status" value="1"/>
</dbReference>
<organism evidence="3 4">
    <name type="scientific">Rhizoclosmatium globosum</name>
    <dbReference type="NCBI Taxonomy" id="329046"/>
    <lineage>
        <taxon>Eukaryota</taxon>
        <taxon>Fungi</taxon>
        <taxon>Fungi incertae sedis</taxon>
        <taxon>Chytridiomycota</taxon>
        <taxon>Chytridiomycota incertae sedis</taxon>
        <taxon>Chytridiomycetes</taxon>
        <taxon>Chytridiales</taxon>
        <taxon>Chytriomycetaceae</taxon>
        <taxon>Rhizoclosmatium</taxon>
    </lineage>
</organism>
<dbReference type="Pfam" id="PF00226">
    <property type="entry name" value="DnaJ"/>
    <property type="match status" value="1"/>
</dbReference>
<dbReference type="PROSITE" id="PS50076">
    <property type="entry name" value="DNAJ_2"/>
    <property type="match status" value="1"/>
</dbReference>
<dbReference type="AlphaFoldDB" id="A0A1Y2D3H1"/>
<accession>A0A1Y2D3H1</accession>
<evidence type="ECO:0000259" key="2">
    <source>
        <dbReference type="PROSITE" id="PS50076"/>
    </source>
</evidence>
<name>A0A1Y2D3H1_9FUNG</name>
<comment type="caution">
    <text evidence="3">The sequence shown here is derived from an EMBL/GenBank/DDBJ whole genome shotgun (WGS) entry which is preliminary data.</text>
</comment>
<keyword evidence="4" id="KW-1185">Reference proteome</keyword>
<dbReference type="SMART" id="SM00271">
    <property type="entry name" value="DnaJ"/>
    <property type="match status" value="1"/>
</dbReference>
<dbReference type="Gene3D" id="1.10.287.110">
    <property type="entry name" value="DnaJ domain"/>
    <property type="match status" value="1"/>
</dbReference>
<feature type="domain" description="J" evidence="2">
    <location>
        <begin position="2"/>
        <end position="56"/>
    </location>
</feature>
<proteinExistence type="predicted"/>
<sequence length="313" mass="35187">DDDLATLKLAPGTYDSNALKKAYHRESLQCHPDKGGTKEAFQKLTSAHERLQAGPTAYIPKPQPRPSSSTAAPAQNLHNPFDGDDEDFLRAKKRKEDAKKGIDYRDRVGKPSHLQCDTCGVRMESGQLESYIAHPLKRKTCWNCKTIHKSVMTMNQAQRDKRFKNLPDSFFMNLKRKEKFFSARPVAKSLGRPTRQSDYYWVADFPVAAIASAPPTPSSERSNANTPLKNKGPTTVMPPTPTKSPKRRNKLNLILLINRDVKLEAKQESLKSLVKAEVKTECPIKTELPIIRETKNSYVPVVDLTTDQKGYSP</sequence>
<feature type="region of interest" description="Disordered" evidence="1">
    <location>
        <begin position="47"/>
        <end position="87"/>
    </location>
</feature>
<evidence type="ECO:0000313" key="3">
    <source>
        <dbReference type="EMBL" id="ORY53800.1"/>
    </source>
</evidence>
<evidence type="ECO:0000256" key="1">
    <source>
        <dbReference type="SAM" id="MobiDB-lite"/>
    </source>
</evidence>
<dbReference type="OrthoDB" id="10250354at2759"/>
<feature type="non-terminal residue" evidence="3">
    <location>
        <position position="1"/>
    </location>
</feature>
<reference evidence="3 4" key="1">
    <citation type="submission" date="2016-07" db="EMBL/GenBank/DDBJ databases">
        <title>Pervasive Adenine N6-methylation of Active Genes in Fungi.</title>
        <authorList>
            <consortium name="DOE Joint Genome Institute"/>
            <person name="Mondo S.J."/>
            <person name="Dannebaum R.O."/>
            <person name="Kuo R.C."/>
            <person name="Labutti K."/>
            <person name="Haridas S."/>
            <person name="Kuo A."/>
            <person name="Salamov A."/>
            <person name="Ahrendt S.R."/>
            <person name="Lipzen A."/>
            <person name="Sullivan W."/>
            <person name="Andreopoulos W.B."/>
            <person name="Clum A."/>
            <person name="Lindquist E."/>
            <person name="Daum C."/>
            <person name="Ramamoorthy G.K."/>
            <person name="Gryganskyi A."/>
            <person name="Culley D."/>
            <person name="Magnuson J.K."/>
            <person name="James T.Y."/>
            <person name="O'Malley M.A."/>
            <person name="Stajich J.E."/>
            <person name="Spatafora J.W."/>
            <person name="Visel A."/>
            <person name="Grigoriev I.V."/>
        </authorList>
    </citation>
    <scope>NUCLEOTIDE SEQUENCE [LARGE SCALE GENOMIC DNA]</scope>
    <source>
        <strain evidence="3 4">JEL800</strain>
    </source>
</reference>
<dbReference type="InterPro" id="IPR001623">
    <property type="entry name" value="DnaJ_domain"/>
</dbReference>
<gene>
    <name evidence="3" type="ORF">BCR33DRAFT_711153</name>
</gene>
<feature type="region of interest" description="Disordered" evidence="1">
    <location>
        <begin position="213"/>
        <end position="246"/>
    </location>
</feature>
<dbReference type="Proteomes" id="UP000193642">
    <property type="component" value="Unassembled WGS sequence"/>
</dbReference>
<protein>
    <recommendedName>
        <fullName evidence="2">J domain-containing protein</fullName>
    </recommendedName>
</protein>
<dbReference type="InterPro" id="IPR036869">
    <property type="entry name" value="J_dom_sf"/>
</dbReference>
<feature type="non-terminal residue" evidence="3">
    <location>
        <position position="313"/>
    </location>
</feature>
<feature type="compositionally biased region" description="Polar residues" evidence="1">
    <location>
        <begin position="66"/>
        <end position="78"/>
    </location>
</feature>
<dbReference type="EMBL" id="MCGO01000001">
    <property type="protein sequence ID" value="ORY53800.1"/>
    <property type="molecule type" value="Genomic_DNA"/>
</dbReference>
<dbReference type="SUPFAM" id="SSF46565">
    <property type="entry name" value="Chaperone J-domain"/>
    <property type="match status" value="1"/>
</dbReference>
<evidence type="ECO:0000313" key="4">
    <source>
        <dbReference type="Proteomes" id="UP000193642"/>
    </source>
</evidence>